<keyword evidence="4" id="KW-1185">Reference proteome</keyword>
<evidence type="ECO:0000259" key="1">
    <source>
        <dbReference type="Pfam" id="PF00381"/>
    </source>
</evidence>
<dbReference type="EMBL" id="QVLU01000051">
    <property type="protein sequence ID" value="RGE61591.1"/>
    <property type="molecule type" value="Genomic_DNA"/>
</dbReference>
<dbReference type="AlphaFoldDB" id="A0A3E3HYM5"/>
<reference evidence="2 5" key="1">
    <citation type="submission" date="2018-08" db="EMBL/GenBank/DDBJ databases">
        <title>A genome reference for cultivated species of the human gut microbiota.</title>
        <authorList>
            <person name="Zou Y."/>
            <person name="Xue W."/>
            <person name="Luo G."/>
        </authorList>
    </citation>
    <scope>NUCLEOTIDE SEQUENCE [LARGE SCALE GENOMIC DNA]</scope>
    <source>
        <strain evidence="3 5">AF26-4BH</strain>
        <strain evidence="2">TF05-5AC</strain>
    </source>
</reference>
<comment type="caution">
    <text evidence="2">The sequence shown here is derived from an EMBL/GenBank/DDBJ whole genome shotgun (WGS) entry which is preliminary data.</text>
</comment>
<dbReference type="InterPro" id="IPR035895">
    <property type="entry name" value="HPr-like_sf"/>
</dbReference>
<dbReference type="Proteomes" id="UP000261166">
    <property type="component" value="Unassembled WGS sequence"/>
</dbReference>
<evidence type="ECO:0000313" key="3">
    <source>
        <dbReference type="EMBL" id="RGE61591.1"/>
    </source>
</evidence>
<evidence type="ECO:0000313" key="5">
    <source>
        <dbReference type="Proteomes" id="UP000261166"/>
    </source>
</evidence>
<dbReference type="GeneID" id="86052189"/>
<dbReference type="Gene3D" id="3.30.1340.10">
    <property type="entry name" value="HPr-like"/>
    <property type="match status" value="1"/>
</dbReference>
<dbReference type="RefSeq" id="WP_021635433.1">
    <property type="nucleotide sequence ID" value="NZ_CALBAU010000436.1"/>
</dbReference>
<accession>A0A3E3HYM5</accession>
<dbReference type="Proteomes" id="UP000260812">
    <property type="component" value="Unassembled WGS sequence"/>
</dbReference>
<dbReference type="InterPro" id="IPR000032">
    <property type="entry name" value="HPr-like"/>
</dbReference>
<name>A0A3E3HYM5_9FIRM</name>
<protein>
    <submittedName>
        <fullName evidence="2">HPr family phosphocarrier protein</fullName>
    </submittedName>
</protein>
<gene>
    <name evidence="3" type="ORF">DWY69_29160</name>
    <name evidence="2" type="ORF">DXC51_21320</name>
</gene>
<dbReference type="EMBL" id="QVLV01000019">
    <property type="protein sequence ID" value="RGE56926.1"/>
    <property type="molecule type" value="Genomic_DNA"/>
</dbReference>
<dbReference type="OrthoDB" id="1858199at2"/>
<organism evidence="2 4">
    <name type="scientific">Eisenbergiella massiliensis</name>
    <dbReference type="NCBI Taxonomy" id="1720294"/>
    <lineage>
        <taxon>Bacteria</taxon>
        <taxon>Bacillati</taxon>
        <taxon>Bacillota</taxon>
        <taxon>Clostridia</taxon>
        <taxon>Lachnospirales</taxon>
        <taxon>Lachnospiraceae</taxon>
        <taxon>Eisenbergiella</taxon>
    </lineage>
</organism>
<dbReference type="Pfam" id="PF00381">
    <property type="entry name" value="PTS-HPr"/>
    <property type="match status" value="1"/>
</dbReference>
<evidence type="ECO:0000313" key="2">
    <source>
        <dbReference type="EMBL" id="RGE56926.1"/>
    </source>
</evidence>
<sequence>MNGINQYKIVLRPDEVQEFVNEASRYDFDIDIAYNSYVVDAKSILGVYGLDLTRVLTVSCHGYDKKFENYLRKFAMAG</sequence>
<dbReference type="SUPFAM" id="SSF55594">
    <property type="entry name" value="HPr-like"/>
    <property type="match status" value="1"/>
</dbReference>
<proteinExistence type="predicted"/>
<feature type="domain" description="HPr" evidence="1">
    <location>
        <begin position="17"/>
        <end position="64"/>
    </location>
</feature>
<evidence type="ECO:0000313" key="4">
    <source>
        <dbReference type="Proteomes" id="UP000260812"/>
    </source>
</evidence>